<dbReference type="GO" id="GO:0071555">
    <property type="term" value="P:cell wall organization"/>
    <property type="evidence" value="ECO:0007669"/>
    <property type="project" value="UniProtKB-KW"/>
</dbReference>
<evidence type="ECO:0000313" key="8">
    <source>
        <dbReference type="EMBL" id="DAG02659.1"/>
    </source>
</evidence>
<dbReference type="EC" id="3.5.1.28" evidence="2"/>
<dbReference type="PANTHER" id="PTHR30417:SF1">
    <property type="entry name" value="N-ACETYLMURAMOYL-L-ALANINE AMIDASE AMID"/>
    <property type="match status" value="1"/>
</dbReference>
<protein>
    <recommendedName>
        <fullName evidence="2">N-acetylmuramoyl-L-alanine amidase</fullName>
        <ecNumber evidence="2">3.5.1.28</ecNumber>
    </recommendedName>
</protein>
<keyword evidence="6" id="KW-0961">Cell wall biogenesis/degradation</keyword>
<dbReference type="GO" id="GO:0009254">
    <property type="term" value="P:peptidoglycan turnover"/>
    <property type="evidence" value="ECO:0007669"/>
    <property type="project" value="TreeGrafter"/>
</dbReference>
<dbReference type="Pfam" id="PF01510">
    <property type="entry name" value="Amidase_2"/>
    <property type="match status" value="1"/>
</dbReference>
<dbReference type="SUPFAM" id="SSF55846">
    <property type="entry name" value="N-acetylmuramoyl-L-alanine amidase-like"/>
    <property type="match status" value="1"/>
</dbReference>
<keyword evidence="4" id="KW-0081">Bacteriolytic enzyme</keyword>
<dbReference type="GO" id="GO:0042742">
    <property type="term" value="P:defense response to bacterium"/>
    <property type="evidence" value="ECO:0007669"/>
    <property type="project" value="UniProtKB-KW"/>
</dbReference>
<dbReference type="InterPro" id="IPR002502">
    <property type="entry name" value="Amidase_domain"/>
</dbReference>
<dbReference type="EMBL" id="BK016213">
    <property type="protein sequence ID" value="DAG02659.1"/>
    <property type="molecule type" value="Genomic_DNA"/>
</dbReference>
<dbReference type="CDD" id="cd06583">
    <property type="entry name" value="PGRP"/>
    <property type="match status" value="1"/>
</dbReference>
<evidence type="ECO:0000256" key="1">
    <source>
        <dbReference type="ARBA" id="ARBA00001561"/>
    </source>
</evidence>
<evidence type="ECO:0000256" key="5">
    <source>
        <dbReference type="ARBA" id="ARBA00022801"/>
    </source>
</evidence>
<dbReference type="Gene3D" id="3.40.80.10">
    <property type="entry name" value="Peptidoglycan recognition protein-like"/>
    <property type="match status" value="1"/>
</dbReference>
<keyword evidence="3" id="KW-0929">Antimicrobial</keyword>
<name>A0A8S5V7P8_9CAUD</name>
<evidence type="ECO:0000256" key="4">
    <source>
        <dbReference type="ARBA" id="ARBA00022638"/>
    </source>
</evidence>
<dbReference type="GO" id="GO:0008745">
    <property type="term" value="F:N-acetylmuramoyl-L-alanine amidase activity"/>
    <property type="evidence" value="ECO:0007669"/>
    <property type="project" value="UniProtKB-EC"/>
</dbReference>
<dbReference type="SMART" id="SM00644">
    <property type="entry name" value="Ami_2"/>
    <property type="match status" value="1"/>
</dbReference>
<dbReference type="InterPro" id="IPR036505">
    <property type="entry name" value="Amidase/PGRP_sf"/>
</dbReference>
<evidence type="ECO:0000256" key="3">
    <source>
        <dbReference type="ARBA" id="ARBA00022529"/>
    </source>
</evidence>
<evidence type="ECO:0000256" key="6">
    <source>
        <dbReference type="ARBA" id="ARBA00023316"/>
    </source>
</evidence>
<sequence>MSYENITRYDSPNYTSGRPYGIKFIVIHWWGDPNTHPTFEGVINTLCSPSRGASAHYVVEAGRVACIVDPDDRAWHAGDGVGVRSKGNDMGIGIECNPRQSDGDYRTIAELIRDLRNEYGDLPLIHHRDCSATQCPGTYDLARLDRLARDLESSTSVNPLPVQPATQSVTKLEVDGSWGPLTMRRAQEVAGTTVDGVMSGQIRCLENQNIACLKEGSSGSDWVEWMSRRFGITDRPRNAGPEFIHRFLMEMNGFPGDGIISPVPSMAVEEFQKRLNDGRIFN</sequence>
<proteinExistence type="predicted"/>
<feature type="domain" description="N-acetylmuramoyl-L-alanine amidase" evidence="7">
    <location>
        <begin position="12"/>
        <end position="137"/>
    </location>
</feature>
<comment type="catalytic activity">
    <reaction evidence="1">
        <text>Hydrolyzes the link between N-acetylmuramoyl residues and L-amino acid residues in certain cell-wall glycopeptides.</text>
        <dbReference type="EC" id="3.5.1.28"/>
    </reaction>
</comment>
<reference evidence="8" key="1">
    <citation type="journal article" date="2021" name="Proc. Natl. Acad. Sci. U.S.A.">
        <title>A Catalog of Tens of Thousands of Viruses from Human Metagenomes Reveals Hidden Associations with Chronic Diseases.</title>
        <authorList>
            <person name="Tisza M.J."/>
            <person name="Buck C.B."/>
        </authorList>
    </citation>
    <scope>NUCLEOTIDE SEQUENCE</scope>
    <source>
        <strain evidence="8">CtCpP1</strain>
    </source>
</reference>
<dbReference type="GO" id="GO:0001897">
    <property type="term" value="P:symbiont-mediated cytolysis of host cell"/>
    <property type="evidence" value="ECO:0007669"/>
    <property type="project" value="UniProtKB-ARBA"/>
</dbReference>
<dbReference type="GO" id="GO:0009253">
    <property type="term" value="P:peptidoglycan catabolic process"/>
    <property type="evidence" value="ECO:0007669"/>
    <property type="project" value="InterPro"/>
</dbReference>
<dbReference type="PANTHER" id="PTHR30417">
    <property type="entry name" value="N-ACETYLMURAMOYL-L-ALANINE AMIDASE AMID"/>
    <property type="match status" value="1"/>
</dbReference>
<keyword evidence="5" id="KW-0378">Hydrolase</keyword>
<dbReference type="InterPro" id="IPR051206">
    <property type="entry name" value="NAMLAA_amidase_2"/>
</dbReference>
<evidence type="ECO:0000259" key="7">
    <source>
        <dbReference type="SMART" id="SM00644"/>
    </source>
</evidence>
<evidence type="ECO:0000256" key="2">
    <source>
        <dbReference type="ARBA" id="ARBA00011901"/>
    </source>
</evidence>
<accession>A0A8S5V7P8</accession>
<organism evidence="8">
    <name type="scientific">Myoviridae sp. ctCpP1</name>
    <dbReference type="NCBI Taxonomy" id="2825054"/>
    <lineage>
        <taxon>Viruses</taxon>
        <taxon>Duplodnaviria</taxon>
        <taxon>Heunggongvirae</taxon>
        <taxon>Uroviricota</taxon>
        <taxon>Caudoviricetes</taxon>
    </lineage>
</organism>